<dbReference type="OrthoDB" id="2621311at2759"/>
<accession>A0A0D0A4U9</accession>
<dbReference type="EMBL" id="KN835982">
    <property type="protein sequence ID" value="KIK33264.1"/>
    <property type="molecule type" value="Genomic_DNA"/>
</dbReference>
<name>A0A0D0A4U9_9AGAM</name>
<evidence type="ECO:0000313" key="1">
    <source>
        <dbReference type="EMBL" id="KIK33264.1"/>
    </source>
</evidence>
<gene>
    <name evidence="1" type="ORF">CY34DRAFT_18473</name>
</gene>
<dbReference type="AlphaFoldDB" id="A0A0D0A4U9"/>
<evidence type="ECO:0000313" key="2">
    <source>
        <dbReference type="Proteomes" id="UP000054485"/>
    </source>
</evidence>
<sequence>MATPLNDNAIPLATVEYLLRPRRNHNPPPKHVSSEIRSYITRYNRTPTTGPIFTPVQKDWLKDHIPQYMQWPPTSDETIAFVKTMIIDFDHMWPLHQKLWPGSNVHILLTDSMRAKLTAEMLILRGSIKGHMLWTTRHNLRCEKNRTGVEPRKYFWYWGVGRA</sequence>
<dbReference type="HOGENOM" id="CLU_1628148_0_0_1"/>
<dbReference type="InParanoid" id="A0A0D0A4U9"/>
<reference evidence="2" key="2">
    <citation type="submission" date="2015-01" db="EMBL/GenBank/DDBJ databases">
        <title>Evolutionary Origins and Diversification of the Mycorrhizal Mutualists.</title>
        <authorList>
            <consortium name="DOE Joint Genome Institute"/>
            <consortium name="Mycorrhizal Genomics Consortium"/>
            <person name="Kohler A."/>
            <person name="Kuo A."/>
            <person name="Nagy L.G."/>
            <person name="Floudas D."/>
            <person name="Copeland A."/>
            <person name="Barry K.W."/>
            <person name="Cichocki N."/>
            <person name="Veneault-Fourrey C."/>
            <person name="LaButti K."/>
            <person name="Lindquist E.A."/>
            <person name="Lipzen A."/>
            <person name="Lundell T."/>
            <person name="Morin E."/>
            <person name="Murat C."/>
            <person name="Riley R."/>
            <person name="Ohm R."/>
            <person name="Sun H."/>
            <person name="Tunlid A."/>
            <person name="Henrissat B."/>
            <person name="Grigoriev I.V."/>
            <person name="Hibbett D.S."/>
            <person name="Martin F."/>
        </authorList>
    </citation>
    <scope>NUCLEOTIDE SEQUENCE [LARGE SCALE GENOMIC DNA]</scope>
    <source>
        <strain evidence="2">UH-Slu-Lm8-n1</strain>
    </source>
</reference>
<organism evidence="1 2">
    <name type="scientific">Suillus luteus UH-Slu-Lm8-n1</name>
    <dbReference type="NCBI Taxonomy" id="930992"/>
    <lineage>
        <taxon>Eukaryota</taxon>
        <taxon>Fungi</taxon>
        <taxon>Dikarya</taxon>
        <taxon>Basidiomycota</taxon>
        <taxon>Agaricomycotina</taxon>
        <taxon>Agaricomycetes</taxon>
        <taxon>Agaricomycetidae</taxon>
        <taxon>Boletales</taxon>
        <taxon>Suillineae</taxon>
        <taxon>Suillaceae</taxon>
        <taxon>Suillus</taxon>
    </lineage>
</organism>
<proteinExistence type="predicted"/>
<dbReference type="Proteomes" id="UP000054485">
    <property type="component" value="Unassembled WGS sequence"/>
</dbReference>
<keyword evidence="2" id="KW-1185">Reference proteome</keyword>
<reference evidence="1 2" key="1">
    <citation type="submission" date="2014-04" db="EMBL/GenBank/DDBJ databases">
        <authorList>
            <consortium name="DOE Joint Genome Institute"/>
            <person name="Kuo A."/>
            <person name="Ruytinx J."/>
            <person name="Rineau F."/>
            <person name="Colpaert J."/>
            <person name="Kohler A."/>
            <person name="Nagy L.G."/>
            <person name="Floudas D."/>
            <person name="Copeland A."/>
            <person name="Barry K.W."/>
            <person name="Cichocki N."/>
            <person name="Veneault-Fourrey C."/>
            <person name="LaButti K."/>
            <person name="Lindquist E.A."/>
            <person name="Lipzen A."/>
            <person name="Lundell T."/>
            <person name="Morin E."/>
            <person name="Murat C."/>
            <person name="Sun H."/>
            <person name="Tunlid A."/>
            <person name="Henrissat B."/>
            <person name="Grigoriev I.V."/>
            <person name="Hibbett D.S."/>
            <person name="Martin F."/>
            <person name="Nordberg H.P."/>
            <person name="Cantor M.N."/>
            <person name="Hua S.X."/>
        </authorList>
    </citation>
    <scope>NUCLEOTIDE SEQUENCE [LARGE SCALE GENOMIC DNA]</scope>
    <source>
        <strain evidence="1 2">UH-Slu-Lm8-n1</strain>
    </source>
</reference>
<protein>
    <submittedName>
        <fullName evidence="1">Uncharacterized protein</fullName>
    </submittedName>
</protein>